<evidence type="ECO:0000259" key="1">
    <source>
        <dbReference type="Pfam" id="PF18426"/>
    </source>
</evidence>
<evidence type="ECO:0000313" key="2">
    <source>
        <dbReference type="EMBL" id="VAW93804.1"/>
    </source>
</evidence>
<organism evidence="2">
    <name type="scientific">hydrothermal vent metagenome</name>
    <dbReference type="NCBI Taxonomy" id="652676"/>
    <lineage>
        <taxon>unclassified sequences</taxon>
        <taxon>metagenomes</taxon>
        <taxon>ecological metagenomes</taxon>
    </lineage>
</organism>
<reference evidence="2" key="1">
    <citation type="submission" date="2018-06" db="EMBL/GenBank/DDBJ databases">
        <authorList>
            <person name="Zhirakovskaya E."/>
        </authorList>
    </citation>
    <scope>NUCLEOTIDE SEQUENCE</scope>
</reference>
<feature type="domain" description="Tle cognate immunity protein 4 C-terminal" evidence="1">
    <location>
        <begin position="193"/>
        <end position="335"/>
    </location>
</feature>
<protein>
    <recommendedName>
        <fullName evidence="1">Tle cognate immunity protein 4 C-terminal domain-containing protein</fullName>
    </recommendedName>
</protein>
<sequence>MKKRYYRVCKLLFITVFIVSASMLITGKTIMAEQSKIIVQEESKYYRLGRFSVKIPETMKQVVLRNKVYFTDIETFAWDNKINHKEERKKIWDERLQTITSLTLPDDVKEIVIDTMDFSSDEYWAKGVFYHGNSVSKKQAGWDVLVDRGEYGAWFRVSGSYEKNNKMIKVLNNVIKSYRASTNKIDIFETGQDSGYYLKYGMLDMDFKAQEKTYSRFEGHPIDQYLKLKVEIEAIDEVEETNLIQRLSISLLGNFAPGISIDEIRSEQREVGGLKGEEVVIRGTEEDDSNLIFSWRFPGEKDSATAPEILIKMDSKDGDLDAKLALWDSVLDSFKPLGH</sequence>
<accession>A0A3B1AIW6</accession>
<dbReference type="Pfam" id="PF18426">
    <property type="entry name" value="Tli4_C"/>
    <property type="match status" value="1"/>
</dbReference>
<dbReference type="InterPro" id="IPR041290">
    <property type="entry name" value="Tli4_C"/>
</dbReference>
<proteinExistence type="predicted"/>
<gene>
    <name evidence="2" type="ORF">MNBD_GAMMA21-133</name>
</gene>
<name>A0A3B1AIW6_9ZZZZ</name>
<dbReference type="AlphaFoldDB" id="A0A3B1AIW6"/>
<dbReference type="EMBL" id="UOFR01000023">
    <property type="protein sequence ID" value="VAW93804.1"/>
    <property type="molecule type" value="Genomic_DNA"/>
</dbReference>